<sequence length="276" mass="29187">MELTMSVQTFYPSPIDQSASNWAVARRIVGPFAPRELTIPSMSLGLDAGWLLKESNLLEVPAQTVGPFAPTANLRVDRVVIDHSTGEAEIILGVESSTVPPAIPAGKLPIAQVHLLNNTSAITNDIVVDERALHEAPPDRVIFRATASVPQPSAASGAWVAVNLASPNPDVGSGYDAIAQCFKAPYSGYYLISGQVGMAMKIGTYLMVGLSKELAIISEGIVAPVAAGQNMTPNATAIVHLDAGERIGLHLFHTNGTPTPISTRANWTFLCVTRID</sequence>
<keyword evidence="1" id="KW-0614">Plasmid</keyword>
<evidence type="ECO:0000313" key="2">
    <source>
        <dbReference type="Proteomes" id="UP000298774"/>
    </source>
</evidence>
<dbReference type="EMBL" id="CP032340">
    <property type="protein sequence ID" value="QCO10263.1"/>
    <property type="molecule type" value="Genomic_DNA"/>
</dbReference>
<name>A0A4D8QNZ4_AZOBR</name>
<dbReference type="Gene3D" id="2.60.120.40">
    <property type="match status" value="1"/>
</dbReference>
<dbReference type="Proteomes" id="UP000298774">
    <property type="component" value="Plasmid p1"/>
</dbReference>
<dbReference type="InterPro" id="IPR008983">
    <property type="entry name" value="Tumour_necrosis_fac-like_dom"/>
</dbReference>
<dbReference type="SUPFAM" id="SSF49842">
    <property type="entry name" value="TNF-like"/>
    <property type="match status" value="1"/>
</dbReference>
<protein>
    <recommendedName>
        <fullName evidence="3">C1q domain-containing protein</fullName>
    </recommendedName>
</protein>
<reference evidence="1 2" key="1">
    <citation type="submission" date="2018-09" db="EMBL/GenBank/DDBJ databases">
        <title>Whole genome based analysis of evolution and adaptive divergence in Indian and Brazilian strains of Azospirillum brasilense.</title>
        <authorList>
            <person name="Singh C."/>
            <person name="Tripathi A.K."/>
        </authorList>
    </citation>
    <scope>NUCLEOTIDE SEQUENCE [LARGE SCALE GENOMIC DNA]</scope>
    <source>
        <strain evidence="1 2">MTCC4038</strain>
        <plasmid evidence="1 2">p1</plasmid>
    </source>
</reference>
<geneLocation type="plasmid" evidence="1 2">
    <name>p1</name>
</geneLocation>
<gene>
    <name evidence="1" type="ORF">D3868_14165</name>
</gene>
<proteinExistence type="predicted"/>
<accession>A0A4D8QNZ4</accession>
<evidence type="ECO:0008006" key="3">
    <source>
        <dbReference type="Google" id="ProtNLM"/>
    </source>
</evidence>
<organism evidence="1 2">
    <name type="scientific">Azospirillum brasilense</name>
    <dbReference type="NCBI Taxonomy" id="192"/>
    <lineage>
        <taxon>Bacteria</taxon>
        <taxon>Pseudomonadati</taxon>
        <taxon>Pseudomonadota</taxon>
        <taxon>Alphaproteobacteria</taxon>
        <taxon>Rhodospirillales</taxon>
        <taxon>Azospirillaceae</taxon>
        <taxon>Azospirillum</taxon>
    </lineage>
</organism>
<dbReference type="AlphaFoldDB" id="A0A4D8QNZ4"/>
<evidence type="ECO:0000313" key="1">
    <source>
        <dbReference type="EMBL" id="QCO10263.1"/>
    </source>
</evidence>